<organism evidence="2 3">
    <name type="scientific">Prorocentrum cordatum</name>
    <dbReference type="NCBI Taxonomy" id="2364126"/>
    <lineage>
        <taxon>Eukaryota</taxon>
        <taxon>Sar</taxon>
        <taxon>Alveolata</taxon>
        <taxon>Dinophyceae</taxon>
        <taxon>Prorocentrales</taxon>
        <taxon>Prorocentraceae</taxon>
        <taxon>Prorocentrum</taxon>
    </lineage>
</organism>
<protein>
    <recommendedName>
        <fullName evidence="4">Protein-serine/threonine kinase</fullName>
    </recommendedName>
</protein>
<evidence type="ECO:0000313" key="3">
    <source>
        <dbReference type="Proteomes" id="UP001189429"/>
    </source>
</evidence>
<comment type="caution">
    <text evidence="2">The sequence shown here is derived from an EMBL/GenBank/DDBJ whole genome shotgun (WGS) entry which is preliminary data.</text>
</comment>
<proteinExistence type="predicted"/>
<feature type="non-terminal residue" evidence="2">
    <location>
        <position position="238"/>
    </location>
</feature>
<evidence type="ECO:0000256" key="1">
    <source>
        <dbReference type="SAM" id="MobiDB-lite"/>
    </source>
</evidence>
<accession>A0ABN9TB62</accession>
<keyword evidence="3" id="KW-1185">Reference proteome</keyword>
<feature type="compositionally biased region" description="Low complexity" evidence="1">
    <location>
        <begin position="112"/>
        <end position="122"/>
    </location>
</feature>
<feature type="region of interest" description="Disordered" evidence="1">
    <location>
        <begin position="112"/>
        <end position="141"/>
    </location>
</feature>
<gene>
    <name evidence="2" type="ORF">PCOR1329_LOCUS37410</name>
</gene>
<dbReference type="EMBL" id="CAUYUJ010014535">
    <property type="protein sequence ID" value="CAK0842808.1"/>
    <property type="molecule type" value="Genomic_DNA"/>
</dbReference>
<dbReference type="Proteomes" id="UP001189429">
    <property type="component" value="Unassembled WGS sequence"/>
</dbReference>
<evidence type="ECO:0008006" key="4">
    <source>
        <dbReference type="Google" id="ProtNLM"/>
    </source>
</evidence>
<reference evidence="2" key="1">
    <citation type="submission" date="2023-10" db="EMBL/GenBank/DDBJ databases">
        <authorList>
            <person name="Chen Y."/>
            <person name="Shah S."/>
            <person name="Dougan E. K."/>
            <person name="Thang M."/>
            <person name="Chan C."/>
        </authorList>
    </citation>
    <scope>NUCLEOTIDE SEQUENCE [LARGE SCALE GENOMIC DNA]</scope>
</reference>
<sequence length="238" mass="26288">MVLLPISTAVMSRLSSPGTLPRCYAEVMRHLGKLNAQSLVFLVPMIVHLRYHEREGVVDKLNAFFKGKLRRYRNPEVLLHSGMPLLLNDLLKTTTLAKWLCRLHDLQLLSAPPAGAPRSGGAPAPPTPGRSTGTPPSQARRVAESLEAAKLAELHLRHENPSAFAALPPEALHLLDTARRTPLEPPDDHRMPELSFVFAELGRLFRASRLLLHPAICGPYLLDLSDPLGRVVVEWDAN</sequence>
<evidence type="ECO:0000313" key="2">
    <source>
        <dbReference type="EMBL" id="CAK0842808.1"/>
    </source>
</evidence>
<name>A0ABN9TB62_9DINO</name>